<dbReference type="GO" id="GO:0006813">
    <property type="term" value="P:potassium ion transport"/>
    <property type="evidence" value="ECO:0007669"/>
    <property type="project" value="InterPro"/>
</dbReference>
<evidence type="ECO:0000256" key="6">
    <source>
        <dbReference type="ARBA" id="ARBA00023136"/>
    </source>
</evidence>
<feature type="transmembrane region" description="Helical" evidence="7">
    <location>
        <begin position="331"/>
        <end position="355"/>
    </location>
</feature>
<accession>A0A2U2C9R5</accession>
<dbReference type="GeneID" id="94365441"/>
<dbReference type="InterPro" id="IPR003148">
    <property type="entry name" value="RCK_N"/>
</dbReference>
<feature type="transmembrane region" description="Helical" evidence="7">
    <location>
        <begin position="58"/>
        <end position="76"/>
    </location>
</feature>
<feature type="transmembrane region" description="Helical" evidence="7">
    <location>
        <begin position="118"/>
        <end position="139"/>
    </location>
</feature>
<evidence type="ECO:0000259" key="8">
    <source>
        <dbReference type="Pfam" id="PF00999"/>
    </source>
</evidence>
<dbReference type="EMBL" id="QEYD01000006">
    <property type="protein sequence ID" value="PWE28534.1"/>
    <property type="molecule type" value="Genomic_DNA"/>
</dbReference>
<sequence>MHDASLAPVFLEIALLVLMAAGLGLVGLALRQPLVVAFIAAGILAGPEALGLVQSEAFIALLSQISIAVLLFLVGLKLDVGLIRSLGAVAVVAGLGQVALSTGLGAVLARLMGFDWTTAIYVALALAFSSTIIVVKLLSDKREIDALHGRIALGILIVQDIVVVAAMVVVAASGAGGAGAEGGHGASPLVMAAGALGMIGVVWVFMRWLAAPLLARIARAPELVVIFAVGWAAGFAAIADMVGLGQELGGLAAGVSLASTPFRDAIGARLAPLRDFLLLFFFLSLGAGLDLNGLGAQVGPALILSAFVLLGKPLIVLGLTHAMGYRTRTGFLAGVTLGQISEFGLIFMAMGAGMGLVGAEAASLVTLIALITIAVSVYGIGYAHRLHAWVEPLLKPLERRRETREGAEDSPDRPGAGYDILVLGLGRYGCRIGEGLKARGYRLLGVDFDPEALRNWQSKGLDAHFGDATDPEFVAHLPLRGVRAVISAVPPGRGGLSEASSHPALLHALRAAGYEGEIAVTVHQRSEADALRVLGATLVLSPFEDAAERAAEKIAEGCR</sequence>
<dbReference type="GO" id="GO:0016020">
    <property type="term" value="C:membrane"/>
    <property type="evidence" value="ECO:0007669"/>
    <property type="project" value="UniProtKB-SubCell"/>
</dbReference>
<reference evidence="10 11" key="1">
    <citation type="submission" date="2018-05" db="EMBL/GenBank/DDBJ databases">
        <title>Pararhodobacter marina sp. nov., isolated from deep-sea water of the Indian Ocean.</title>
        <authorList>
            <person name="Lai Q.Sr."/>
            <person name="Liu X."/>
            <person name="Shao Z."/>
        </authorList>
    </citation>
    <scope>NUCLEOTIDE SEQUENCE [LARGE SCALE GENOMIC DNA]</scope>
    <source>
        <strain evidence="10 11">CIC4N-9</strain>
    </source>
</reference>
<evidence type="ECO:0000256" key="4">
    <source>
        <dbReference type="ARBA" id="ARBA00022692"/>
    </source>
</evidence>
<dbReference type="Pfam" id="PF00999">
    <property type="entry name" value="Na_H_Exchanger"/>
    <property type="match status" value="1"/>
</dbReference>
<feature type="transmembrane region" description="Helical" evidence="7">
    <location>
        <begin position="189"/>
        <end position="211"/>
    </location>
</feature>
<keyword evidence="6 7" id="KW-0472">Membrane</keyword>
<dbReference type="OrthoDB" id="9781411at2"/>
<feature type="transmembrane region" description="Helical" evidence="7">
    <location>
        <begin position="151"/>
        <end position="177"/>
    </location>
</feature>
<dbReference type="AlphaFoldDB" id="A0A2U2C9R5"/>
<evidence type="ECO:0000259" key="9">
    <source>
        <dbReference type="Pfam" id="PF02254"/>
    </source>
</evidence>
<feature type="domain" description="Cation/H+ exchanger transmembrane" evidence="8">
    <location>
        <begin position="21"/>
        <end position="375"/>
    </location>
</feature>
<dbReference type="SUPFAM" id="SSF51735">
    <property type="entry name" value="NAD(P)-binding Rossmann-fold domains"/>
    <property type="match status" value="1"/>
</dbReference>
<dbReference type="Proteomes" id="UP000244940">
    <property type="component" value="Unassembled WGS sequence"/>
</dbReference>
<feature type="transmembrane region" description="Helical" evidence="7">
    <location>
        <begin position="6"/>
        <end position="27"/>
    </location>
</feature>
<dbReference type="GO" id="GO:1902600">
    <property type="term" value="P:proton transmembrane transport"/>
    <property type="evidence" value="ECO:0007669"/>
    <property type="project" value="InterPro"/>
</dbReference>
<keyword evidence="11" id="KW-1185">Reference proteome</keyword>
<evidence type="ECO:0000256" key="1">
    <source>
        <dbReference type="ARBA" id="ARBA00004141"/>
    </source>
</evidence>
<dbReference type="PANTHER" id="PTHR42751">
    <property type="entry name" value="SODIUM/HYDROGEN EXCHANGER FAMILY/TRKA DOMAIN PROTEIN"/>
    <property type="match status" value="1"/>
</dbReference>
<feature type="transmembrane region" description="Helical" evidence="7">
    <location>
        <begin position="88"/>
        <end position="112"/>
    </location>
</feature>
<feature type="transmembrane region" description="Helical" evidence="7">
    <location>
        <begin position="301"/>
        <end position="319"/>
    </location>
</feature>
<keyword evidence="4 7" id="KW-0812">Transmembrane</keyword>
<dbReference type="InterPro" id="IPR036291">
    <property type="entry name" value="NAD(P)-bd_dom_sf"/>
</dbReference>
<dbReference type="Gene3D" id="3.40.50.720">
    <property type="entry name" value="NAD(P)-binding Rossmann-like Domain"/>
    <property type="match status" value="1"/>
</dbReference>
<evidence type="ECO:0000256" key="7">
    <source>
        <dbReference type="SAM" id="Phobius"/>
    </source>
</evidence>
<evidence type="ECO:0000256" key="5">
    <source>
        <dbReference type="ARBA" id="ARBA00022989"/>
    </source>
</evidence>
<proteinExistence type="inferred from homology"/>
<protein>
    <submittedName>
        <fullName evidence="10">Sodium:proton exchanger</fullName>
    </submittedName>
</protein>
<dbReference type="InterPro" id="IPR038770">
    <property type="entry name" value="Na+/solute_symporter_sf"/>
</dbReference>
<keyword evidence="3" id="KW-0813">Transport</keyword>
<feature type="transmembrane region" description="Helical" evidence="7">
    <location>
        <begin position="361"/>
        <end position="383"/>
    </location>
</feature>
<feature type="transmembrane region" description="Helical" evidence="7">
    <location>
        <begin position="276"/>
        <end position="295"/>
    </location>
</feature>
<organism evidence="10 11">
    <name type="scientific">Pararhodobacter marinus</name>
    <dbReference type="NCBI Taxonomy" id="2184063"/>
    <lineage>
        <taxon>Bacteria</taxon>
        <taxon>Pseudomonadati</taxon>
        <taxon>Pseudomonadota</taxon>
        <taxon>Alphaproteobacteria</taxon>
        <taxon>Rhodobacterales</taxon>
        <taxon>Paracoccaceae</taxon>
        <taxon>Pararhodobacter</taxon>
    </lineage>
</organism>
<dbReference type="RefSeq" id="WP_109533395.1">
    <property type="nucleotide sequence ID" value="NZ_QEYD01000006.1"/>
</dbReference>
<comment type="caution">
    <text evidence="10">The sequence shown here is derived from an EMBL/GenBank/DDBJ whole genome shotgun (WGS) entry which is preliminary data.</text>
</comment>
<gene>
    <name evidence="10" type="ORF">C4N9_11115</name>
</gene>
<comment type="subcellular location">
    <subcellularLocation>
        <location evidence="1">Membrane</location>
        <topology evidence="1">Multi-pass membrane protein</topology>
    </subcellularLocation>
</comment>
<evidence type="ECO:0000313" key="11">
    <source>
        <dbReference type="Proteomes" id="UP000244940"/>
    </source>
</evidence>
<comment type="similarity">
    <text evidence="2">Belongs to the monovalent cation:proton antiporter 2 (CPA2) transporter (TC 2.A.37) family.</text>
</comment>
<feature type="domain" description="RCK N-terminal" evidence="9">
    <location>
        <begin position="420"/>
        <end position="542"/>
    </location>
</feature>
<feature type="transmembrane region" description="Helical" evidence="7">
    <location>
        <begin position="34"/>
        <end position="52"/>
    </location>
</feature>
<dbReference type="GO" id="GO:0015297">
    <property type="term" value="F:antiporter activity"/>
    <property type="evidence" value="ECO:0007669"/>
    <property type="project" value="InterPro"/>
</dbReference>
<dbReference type="PANTHER" id="PTHR42751:SF6">
    <property type="entry name" value="CONSERVED INTEGRAL MEMBRANE TRANSPORT PROTEIN-RELATED"/>
    <property type="match status" value="1"/>
</dbReference>
<dbReference type="Pfam" id="PF02254">
    <property type="entry name" value="TrkA_N"/>
    <property type="match status" value="1"/>
</dbReference>
<evidence type="ECO:0000256" key="3">
    <source>
        <dbReference type="ARBA" id="ARBA00022448"/>
    </source>
</evidence>
<evidence type="ECO:0000256" key="2">
    <source>
        <dbReference type="ARBA" id="ARBA00005551"/>
    </source>
</evidence>
<evidence type="ECO:0000313" key="10">
    <source>
        <dbReference type="EMBL" id="PWE28534.1"/>
    </source>
</evidence>
<dbReference type="InterPro" id="IPR006153">
    <property type="entry name" value="Cation/H_exchanger_TM"/>
</dbReference>
<name>A0A2U2C9R5_9RHOB</name>
<keyword evidence="5 7" id="KW-1133">Transmembrane helix</keyword>
<feature type="transmembrane region" description="Helical" evidence="7">
    <location>
        <begin position="223"/>
        <end position="242"/>
    </location>
</feature>
<dbReference type="Gene3D" id="1.20.1530.20">
    <property type="match status" value="1"/>
</dbReference>